<protein>
    <submittedName>
        <fullName evidence="2">Siderophore-interacting protein</fullName>
    </submittedName>
</protein>
<dbReference type="InterPro" id="IPR013113">
    <property type="entry name" value="SIP_FAD-bd"/>
</dbReference>
<dbReference type="Pfam" id="PF04954">
    <property type="entry name" value="SIP"/>
    <property type="match status" value="1"/>
</dbReference>
<dbReference type="EMBL" id="BAAABM010000049">
    <property type="protein sequence ID" value="GAA0357899.1"/>
    <property type="molecule type" value="Genomic_DNA"/>
</dbReference>
<dbReference type="PANTHER" id="PTHR30157">
    <property type="entry name" value="FERRIC REDUCTASE, NADPH-DEPENDENT"/>
    <property type="match status" value="1"/>
</dbReference>
<dbReference type="InterPro" id="IPR039261">
    <property type="entry name" value="FNR_nucleotide-bd"/>
</dbReference>
<dbReference type="InterPro" id="IPR017927">
    <property type="entry name" value="FAD-bd_FR_type"/>
</dbReference>
<dbReference type="InterPro" id="IPR039374">
    <property type="entry name" value="SIP_fam"/>
</dbReference>
<dbReference type="PROSITE" id="PS51384">
    <property type="entry name" value="FAD_FR"/>
    <property type="match status" value="1"/>
</dbReference>
<evidence type="ECO:0000259" key="1">
    <source>
        <dbReference type="PROSITE" id="PS51384"/>
    </source>
</evidence>
<reference evidence="2 3" key="1">
    <citation type="journal article" date="2019" name="Int. J. Syst. Evol. Microbiol.">
        <title>The Global Catalogue of Microorganisms (GCM) 10K type strain sequencing project: providing services to taxonomists for standard genome sequencing and annotation.</title>
        <authorList>
            <consortium name="The Broad Institute Genomics Platform"/>
            <consortium name="The Broad Institute Genome Sequencing Center for Infectious Disease"/>
            <person name="Wu L."/>
            <person name="Ma J."/>
        </authorList>
    </citation>
    <scope>NUCLEOTIDE SEQUENCE [LARGE SCALE GENOMIC DNA]</scope>
    <source>
        <strain evidence="2 3">JCM 3146</strain>
    </source>
</reference>
<evidence type="ECO:0000313" key="3">
    <source>
        <dbReference type="Proteomes" id="UP001501822"/>
    </source>
</evidence>
<dbReference type="CDD" id="cd06193">
    <property type="entry name" value="siderophore_interacting"/>
    <property type="match status" value="1"/>
</dbReference>
<dbReference type="PANTHER" id="PTHR30157:SF0">
    <property type="entry name" value="NADPH-DEPENDENT FERRIC-CHELATE REDUCTASE"/>
    <property type="match status" value="1"/>
</dbReference>
<dbReference type="InterPro" id="IPR017938">
    <property type="entry name" value="Riboflavin_synthase-like_b-brl"/>
</dbReference>
<evidence type="ECO:0000313" key="2">
    <source>
        <dbReference type="EMBL" id="GAA0357899.1"/>
    </source>
</evidence>
<name>A0ABN0X8H1_9ACTN</name>
<dbReference type="Gene3D" id="2.40.30.10">
    <property type="entry name" value="Translation factors"/>
    <property type="match status" value="1"/>
</dbReference>
<dbReference type="Gene3D" id="3.40.50.80">
    <property type="entry name" value="Nucleotide-binding domain of ferredoxin-NADP reductase (FNR) module"/>
    <property type="match status" value="1"/>
</dbReference>
<accession>A0ABN0X8H1</accession>
<dbReference type="Pfam" id="PF08021">
    <property type="entry name" value="FAD_binding_9"/>
    <property type="match status" value="1"/>
</dbReference>
<feature type="domain" description="FAD-binding FR-type" evidence="1">
    <location>
        <begin position="11"/>
        <end position="136"/>
    </location>
</feature>
<organism evidence="2 3">
    <name type="scientific">Actinoallomurus spadix</name>
    <dbReference type="NCBI Taxonomy" id="79912"/>
    <lineage>
        <taxon>Bacteria</taxon>
        <taxon>Bacillati</taxon>
        <taxon>Actinomycetota</taxon>
        <taxon>Actinomycetes</taxon>
        <taxon>Streptosporangiales</taxon>
        <taxon>Thermomonosporaceae</taxon>
        <taxon>Actinoallomurus</taxon>
    </lineage>
</organism>
<comment type="caution">
    <text evidence="2">The sequence shown here is derived from an EMBL/GenBank/DDBJ whole genome shotgun (WGS) entry which is preliminary data.</text>
</comment>
<dbReference type="InterPro" id="IPR007037">
    <property type="entry name" value="SIP_rossman_dom"/>
</dbReference>
<sequence length="282" mass="31498">MSNDRPARRGRRVTRGRVERVERLTPHLIRVVIGGDGLAGFAAGEYTDHYVKILFPVPGVEYPEPFDMEAVRRDLPRDQWPRQRSYTVRSWDAEARELAIDFVYHGDYGLAGPWAARVRPGEEVLFLGPGGAYAPNEKADWHLLVGDESALPAIAASLERLSEDATARVFVEVAGAEDEVPLAAPGDTRITWLHRGAAEVGDALVEAVRDLEFPPGEVHAFVHGEAGFVKRLRRHLRLERGLSMDQLSISGYWRLGADDEGWRASKADWNRRIEEEEAATTV</sequence>
<proteinExistence type="predicted"/>
<dbReference type="SUPFAM" id="SSF63380">
    <property type="entry name" value="Riboflavin synthase domain-like"/>
    <property type="match status" value="1"/>
</dbReference>
<keyword evidence="3" id="KW-1185">Reference proteome</keyword>
<gene>
    <name evidence="2" type="ORF">GCM10010151_54510</name>
</gene>
<dbReference type="Proteomes" id="UP001501822">
    <property type="component" value="Unassembled WGS sequence"/>
</dbReference>
<dbReference type="RefSeq" id="WP_252810123.1">
    <property type="nucleotide sequence ID" value="NZ_BAAABM010000049.1"/>
</dbReference>